<evidence type="ECO:0000256" key="1">
    <source>
        <dbReference type="ARBA" id="ARBA00022490"/>
    </source>
</evidence>
<dbReference type="GO" id="GO:0030490">
    <property type="term" value="P:maturation of SSU-rRNA"/>
    <property type="evidence" value="ECO:0007669"/>
    <property type="project" value="TreeGrafter"/>
</dbReference>
<evidence type="ECO:0000313" key="12">
    <source>
        <dbReference type="RefSeq" id="XP_036363928.1"/>
    </source>
</evidence>
<dbReference type="EC" id="2.5.1.157" evidence="6"/>
<comment type="function">
    <text evidence="6">Aminocarboxypropyltransferase that catalyzes the aminocarboxypropyl transfer on pseudouridine in 18S rRNA. It constitutes the last step in biosynthesis of the hypermodified N1-methyl-N3-(3-amino-3-carboxypropyl) pseudouridine (m1acp3-Psi).</text>
</comment>
<dbReference type="NCBIfam" id="NF002621">
    <property type="entry name" value="PRK02287.1"/>
    <property type="match status" value="1"/>
</dbReference>
<keyword evidence="3 6" id="KW-0698">rRNA processing</keyword>
<protein>
    <recommendedName>
        <fullName evidence="6">18S rRNA aminocarboxypropyltransferase</fullName>
        <ecNumber evidence="6">2.5.1.157</ecNumber>
    </recommendedName>
</protein>
<evidence type="ECO:0000256" key="2">
    <source>
        <dbReference type="ARBA" id="ARBA00022517"/>
    </source>
</evidence>
<evidence type="ECO:0000256" key="5">
    <source>
        <dbReference type="ARBA" id="ARBA00022691"/>
    </source>
</evidence>
<comment type="caution">
    <text evidence="6">Lacks conserved residue(s) required for the propagation of feature annotation.</text>
</comment>
<dbReference type="KEGG" id="osn:115214798"/>
<proteinExistence type="inferred from homology"/>
<dbReference type="GO" id="GO:0000455">
    <property type="term" value="P:enzyme-directed rRNA pseudouridine synthesis"/>
    <property type="evidence" value="ECO:0007669"/>
    <property type="project" value="UniProtKB-UniRule"/>
</dbReference>
<feature type="binding site" evidence="6">
    <location>
        <position position="130"/>
    </location>
    <ligand>
        <name>S-adenosyl-L-methionine</name>
        <dbReference type="ChEBI" id="CHEBI:59789"/>
    </ligand>
</feature>
<feature type="region of interest" description="Disordered" evidence="7">
    <location>
        <begin position="252"/>
        <end position="328"/>
    </location>
</feature>
<keyword evidence="1" id="KW-0963">Cytoplasm</keyword>
<keyword evidence="2 6" id="KW-0690">Ribosome biogenesis</keyword>
<sequence>MGKQNTQKSRKKAKSPVETPRSAHNRKKLRQNKNDGVKVNELGATFDSEENTSQCSSNSTENKIPFPLAMWDMEQCDPKKCSGRKLVRLNLVKTLNLHQRFSGIILTPEGKKCVSPDDRDIISKHGIAVVDCSWAKLQQTPFSSMKGNQPRLLPYLVAANPINYGRPCKLSCVEAFAATLYIAGFSELGKILLRKFKWGLNFFTLNEELLDLYAACKNSTDVVELQNSYLEKIELEKTQRNDEDMFDTSLEYYNPNRMDRQEDISVSESDDDEDEDDDDDDEVSEDEDNDDSDNNDDNDHDDVAADDGGKKIEEDRDIRTDCSGRTQNMKCSHITERNKDAELETEFKKFSLNPS</sequence>
<feature type="binding site" evidence="6">
    <location>
        <position position="153"/>
    </location>
    <ligand>
        <name>S-adenosyl-L-methionine</name>
        <dbReference type="ChEBI" id="CHEBI:59789"/>
    </ligand>
</feature>
<feature type="compositionally biased region" description="Acidic residues" evidence="7">
    <location>
        <begin position="268"/>
        <end position="300"/>
    </location>
</feature>
<feature type="domain" description="16S/18S rRNA aminocarboxypropyltransferase Tsr3 C-terminal" evidence="8">
    <location>
        <begin position="104"/>
        <end position="230"/>
    </location>
</feature>
<keyword evidence="5 6" id="KW-0949">S-adenosyl-L-methionine</keyword>
<keyword evidence="10" id="KW-1185">Reference proteome</keyword>
<comment type="catalytic activity">
    <reaction evidence="6">
        <text>an N(1)-methylpseudouridine in rRNA + S-adenosyl-L-methionine = N(1)-methyl-N(3)-[(3S)-3-amino-3-carboxypropyl]pseudouridine in rRNA + S-methyl-5'-thioadenosine + H(+)</text>
        <dbReference type="Rhea" id="RHEA:63296"/>
        <dbReference type="Rhea" id="RHEA-COMP:11634"/>
        <dbReference type="Rhea" id="RHEA-COMP:16310"/>
        <dbReference type="ChEBI" id="CHEBI:15378"/>
        <dbReference type="ChEBI" id="CHEBI:17509"/>
        <dbReference type="ChEBI" id="CHEBI:59789"/>
        <dbReference type="ChEBI" id="CHEBI:74890"/>
        <dbReference type="ChEBI" id="CHEBI:146234"/>
        <dbReference type="EC" id="2.5.1.157"/>
    </reaction>
</comment>
<dbReference type="Pfam" id="PF04034">
    <property type="entry name" value="Ribo_biogen_C"/>
    <property type="match status" value="1"/>
</dbReference>
<feature type="domain" description="RNase L inhibitor RLI-like possible metal-binding" evidence="9">
    <location>
        <begin position="67"/>
        <end position="99"/>
    </location>
</feature>
<dbReference type="PANTHER" id="PTHR20426:SF0">
    <property type="entry name" value="18S RRNA AMINOCARBOXYPROPYLTRANSFERASE"/>
    <property type="match status" value="1"/>
</dbReference>
<feature type="compositionally biased region" description="Basic and acidic residues" evidence="7">
    <location>
        <begin position="301"/>
        <end position="322"/>
    </location>
</feature>
<gene>
    <name evidence="11 12" type="primary">LOC115214798</name>
</gene>
<dbReference type="GO" id="GO:1904047">
    <property type="term" value="F:S-adenosyl-L-methionine binding"/>
    <property type="evidence" value="ECO:0007669"/>
    <property type="project" value="UniProtKB-UniRule"/>
</dbReference>
<evidence type="ECO:0000313" key="11">
    <source>
        <dbReference type="RefSeq" id="XP_036363924.1"/>
    </source>
</evidence>
<evidence type="ECO:0000259" key="9">
    <source>
        <dbReference type="Pfam" id="PF04068"/>
    </source>
</evidence>
<reference evidence="11 12" key="1">
    <citation type="submission" date="2025-08" db="UniProtKB">
        <authorList>
            <consortium name="RefSeq"/>
        </authorList>
    </citation>
    <scope>IDENTIFICATION</scope>
</reference>
<keyword evidence="4 6" id="KW-0808">Transferase</keyword>
<dbReference type="PANTHER" id="PTHR20426">
    <property type="entry name" value="RIBOSOME BIOGENESIS PROTEIN TSR3 HOMOLOG"/>
    <property type="match status" value="1"/>
</dbReference>
<evidence type="ECO:0000256" key="6">
    <source>
        <dbReference type="HAMAP-Rule" id="MF_03146"/>
    </source>
</evidence>
<organism evidence="10 12">
    <name type="scientific">Octopus sinensis</name>
    <name type="common">East Asian common octopus</name>
    <dbReference type="NCBI Taxonomy" id="2607531"/>
    <lineage>
        <taxon>Eukaryota</taxon>
        <taxon>Metazoa</taxon>
        <taxon>Spiralia</taxon>
        <taxon>Lophotrochozoa</taxon>
        <taxon>Mollusca</taxon>
        <taxon>Cephalopoda</taxon>
        <taxon>Coleoidea</taxon>
        <taxon>Octopodiformes</taxon>
        <taxon>Octopoda</taxon>
        <taxon>Incirrata</taxon>
        <taxon>Octopodidae</taxon>
        <taxon>Octopus</taxon>
    </lineage>
</organism>
<dbReference type="InterPro" id="IPR022968">
    <property type="entry name" value="Tsr3-like"/>
</dbReference>
<accession>A0A7E6F8R4</accession>
<dbReference type="RefSeq" id="XP_036363928.1">
    <property type="nucleotide sequence ID" value="XM_036508035.1"/>
</dbReference>
<feature type="binding site" evidence="6">
    <location>
        <position position="82"/>
    </location>
    <ligand>
        <name>S-adenosyl-L-methionine</name>
        <dbReference type="ChEBI" id="CHEBI:59789"/>
    </ligand>
</feature>
<evidence type="ECO:0000256" key="3">
    <source>
        <dbReference type="ARBA" id="ARBA00022552"/>
    </source>
</evidence>
<comment type="similarity">
    <text evidence="6">Belongs to the TDD superfamily. TSR3 family.</text>
</comment>
<evidence type="ECO:0000256" key="7">
    <source>
        <dbReference type="SAM" id="MobiDB-lite"/>
    </source>
</evidence>
<dbReference type="InterPro" id="IPR007177">
    <property type="entry name" value="Tsr3_C"/>
</dbReference>
<name>A0A7E6F8R4_9MOLL</name>
<dbReference type="GO" id="GO:0106388">
    <property type="term" value="F:rRNA small subunit aminocarboxypropyltransferase activity"/>
    <property type="evidence" value="ECO:0007669"/>
    <property type="project" value="UniProtKB-EC"/>
</dbReference>
<evidence type="ECO:0000259" key="8">
    <source>
        <dbReference type="Pfam" id="PF04034"/>
    </source>
</evidence>
<dbReference type="HAMAP" id="MF_01116">
    <property type="entry name" value="TSR3"/>
    <property type="match status" value="1"/>
</dbReference>
<dbReference type="RefSeq" id="XP_036363924.1">
    <property type="nucleotide sequence ID" value="XM_036508031.1"/>
</dbReference>
<dbReference type="InterPro" id="IPR007209">
    <property type="entry name" value="RNaseL-inhib-like_metal-bd_dom"/>
</dbReference>
<dbReference type="AlphaFoldDB" id="A0A7E6F8R4"/>
<dbReference type="Pfam" id="PF04068">
    <property type="entry name" value="Fer4_RLI"/>
    <property type="match status" value="1"/>
</dbReference>
<evidence type="ECO:0000256" key="4">
    <source>
        <dbReference type="ARBA" id="ARBA00022679"/>
    </source>
</evidence>
<evidence type="ECO:0000313" key="10">
    <source>
        <dbReference type="Proteomes" id="UP000515154"/>
    </source>
</evidence>
<feature type="region of interest" description="Disordered" evidence="7">
    <location>
        <begin position="1"/>
        <end position="40"/>
    </location>
</feature>
<dbReference type="Proteomes" id="UP000515154">
    <property type="component" value="Linkage group LG1"/>
</dbReference>